<sequence>MIKVEKVIADKEEYRFTVQILRGNHNANDNKNQMMVVPQHQRRQNMSAKMSGVFIVYNLTLNMIEISGKTKLNEVAERAQELTTDGYEDIVTFPHEFIITGDFNFHVDDKNDSNAMKFLQTLEDHNLTQHISTATHIRGHTLDLFITRSESNLLRTKASVHEPNLFDARGNPFCDHHAIQAVLAGAKPKKISKTFTFRKWKTVDQVELSKDIVLDIPDTNPSVDELANQYDSELRDVVEKHAPLVTKSVLLRPNTQWYSDELRESKRNRRRAERKWRETGLEIHRQIFKERCSNTGKLLHQTKQDFFSKKIEDCSGDHKQLFKLSNSLMGKQHDIVLPTSTSNTELSNKFAHFFINKVTTIRNVLSQQHSFNRELSLAEDTPFNDRFVQALATDAFLKGCVDKRAALTAMDKNTNSLNQVVRNAVRNRKS</sequence>
<evidence type="ECO:0000313" key="2">
    <source>
        <dbReference type="Proteomes" id="UP000683360"/>
    </source>
</evidence>
<dbReference type="Proteomes" id="UP000683360">
    <property type="component" value="Unassembled WGS sequence"/>
</dbReference>
<dbReference type="InterPro" id="IPR036691">
    <property type="entry name" value="Endo/exonu/phosph_ase_sf"/>
</dbReference>
<dbReference type="SUPFAM" id="SSF56219">
    <property type="entry name" value="DNase I-like"/>
    <property type="match status" value="1"/>
</dbReference>
<dbReference type="OrthoDB" id="10072198at2759"/>
<organism evidence="1 2">
    <name type="scientific">Mytilus edulis</name>
    <name type="common">Blue mussel</name>
    <dbReference type="NCBI Taxonomy" id="6550"/>
    <lineage>
        <taxon>Eukaryota</taxon>
        <taxon>Metazoa</taxon>
        <taxon>Spiralia</taxon>
        <taxon>Lophotrochozoa</taxon>
        <taxon>Mollusca</taxon>
        <taxon>Bivalvia</taxon>
        <taxon>Autobranchia</taxon>
        <taxon>Pteriomorphia</taxon>
        <taxon>Mytilida</taxon>
        <taxon>Mytiloidea</taxon>
        <taxon>Mytilidae</taxon>
        <taxon>Mytilinae</taxon>
        <taxon>Mytilus</taxon>
    </lineage>
</organism>
<dbReference type="PANTHER" id="PTHR46670:SF3">
    <property type="entry name" value="ENDONUCLEASE_EXONUCLEASE_PHOSPHATASE DOMAIN-CONTAINING PROTEIN"/>
    <property type="match status" value="1"/>
</dbReference>
<proteinExistence type="predicted"/>
<keyword evidence="2" id="KW-1185">Reference proteome</keyword>
<dbReference type="AlphaFoldDB" id="A0A8S3RSC0"/>
<evidence type="ECO:0008006" key="3">
    <source>
        <dbReference type="Google" id="ProtNLM"/>
    </source>
</evidence>
<comment type="caution">
    <text evidence="1">The sequence shown here is derived from an EMBL/GenBank/DDBJ whole genome shotgun (WGS) entry which is preliminary data.</text>
</comment>
<dbReference type="EMBL" id="CAJPWZ010001251">
    <property type="protein sequence ID" value="CAG2211034.1"/>
    <property type="molecule type" value="Genomic_DNA"/>
</dbReference>
<gene>
    <name evidence="1" type="ORF">MEDL_25087</name>
</gene>
<dbReference type="PANTHER" id="PTHR46670">
    <property type="entry name" value="ENDO/EXONUCLEASE/PHOSPHATASE DOMAIN-CONTAINING PROTEIN"/>
    <property type="match status" value="1"/>
</dbReference>
<name>A0A8S3RSC0_MYTED</name>
<reference evidence="1" key="1">
    <citation type="submission" date="2021-03" db="EMBL/GenBank/DDBJ databases">
        <authorList>
            <person name="Bekaert M."/>
        </authorList>
    </citation>
    <scope>NUCLEOTIDE SEQUENCE</scope>
</reference>
<protein>
    <recommendedName>
        <fullName evidence="3">Endonuclease/exonuclease/phosphatase domain-containing protein</fullName>
    </recommendedName>
</protein>
<evidence type="ECO:0000313" key="1">
    <source>
        <dbReference type="EMBL" id="CAG2211034.1"/>
    </source>
</evidence>
<dbReference type="Gene3D" id="3.60.10.10">
    <property type="entry name" value="Endonuclease/exonuclease/phosphatase"/>
    <property type="match status" value="1"/>
</dbReference>
<accession>A0A8S3RSC0</accession>